<comment type="subcellular location">
    <subcellularLocation>
        <location evidence="1">Membrane</location>
        <topology evidence="1">Single-pass membrane protein</topology>
    </subcellularLocation>
</comment>
<keyword evidence="2" id="KW-0488">Methylation</keyword>
<dbReference type="InterPro" id="IPR000983">
    <property type="entry name" value="Bac_GSPG_pilin"/>
</dbReference>
<dbReference type="SUPFAM" id="SSF54523">
    <property type="entry name" value="Pili subunits"/>
    <property type="match status" value="1"/>
</dbReference>
<dbReference type="PANTHER" id="PTHR30093:SF44">
    <property type="entry name" value="TYPE II SECRETION SYSTEM CORE PROTEIN G"/>
    <property type="match status" value="1"/>
</dbReference>
<name>A0A2M7M3R1_9BACT</name>
<dbReference type="Pfam" id="PF07963">
    <property type="entry name" value="N_methyl"/>
    <property type="match status" value="1"/>
</dbReference>
<dbReference type="AlphaFoldDB" id="A0A2M7M3R1"/>
<accession>A0A2M7M3R1</accession>
<dbReference type="EMBL" id="PFJK01000147">
    <property type="protein sequence ID" value="PIX77329.1"/>
    <property type="molecule type" value="Genomic_DNA"/>
</dbReference>
<sequence length="149" mass="15531">MKILKKKGFTLVEIMIVVAIIALLAAIAIPNLLRARLNANEGAAIGNMHTLVTALGSYQANQSPASYPVQASAVGIVNLTTPLSDPPYIDTVLAGGTKQGYTFTYAGTQYAYTLVAAPAELGRTGNRSFFADESGVVRVGTDATGTPIE</sequence>
<dbReference type="Proteomes" id="UP000229703">
    <property type="component" value="Unassembled WGS sequence"/>
</dbReference>
<evidence type="ECO:0000256" key="5">
    <source>
        <dbReference type="ARBA" id="ARBA00023136"/>
    </source>
</evidence>
<dbReference type="PRINTS" id="PR00813">
    <property type="entry name" value="BCTERIALGSPG"/>
</dbReference>
<comment type="caution">
    <text evidence="7">The sequence shown here is derived from an EMBL/GenBank/DDBJ whole genome shotgun (WGS) entry which is preliminary data.</text>
</comment>
<evidence type="ECO:0000256" key="4">
    <source>
        <dbReference type="ARBA" id="ARBA00022989"/>
    </source>
</evidence>
<dbReference type="Gene3D" id="3.30.700.10">
    <property type="entry name" value="Glycoprotein, Type 4 Pilin"/>
    <property type="match status" value="1"/>
</dbReference>
<evidence type="ECO:0000313" key="7">
    <source>
        <dbReference type="EMBL" id="PIX77329.1"/>
    </source>
</evidence>
<feature type="transmembrane region" description="Helical" evidence="6">
    <location>
        <begin position="12"/>
        <end position="33"/>
    </location>
</feature>
<evidence type="ECO:0000256" key="6">
    <source>
        <dbReference type="SAM" id="Phobius"/>
    </source>
</evidence>
<reference evidence="8" key="1">
    <citation type="submission" date="2017-09" db="EMBL/GenBank/DDBJ databases">
        <title>Depth-based differentiation of microbial function through sediment-hosted aquifers and enrichment of novel symbionts in the deep terrestrial subsurface.</title>
        <authorList>
            <person name="Probst A.J."/>
            <person name="Ladd B."/>
            <person name="Jarett J.K."/>
            <person name="Geller-Mcgrath D.E."/>
            <person name="Sieber C.M.K."/>
            <person name="Emerson J.B."/>
            <person name="Anantharaman K."/>
            <person name="Thomas B.C."/>
            <person name="Malmstrom R."/>
            <person name="Stieglmeier M."/>
            <person name="Klingl A."/>
            <person name="Woyke T."/>
            <person name="Ryan C.M."/>
            <person name="Banfield J.F."/>
        </authorList>
    </citation>
    <scope>NUCLEOTIDE SEQUENCE [LARGE SCALE GENOMIC DNA]</scope>
</reference>
<evidence type="ECO:0000256" key="2">
    <source>
        <dbReference type="ARBA" id="ARBA00022481"/>
    </source>
</evidence>
<keyword evidence="4 6" id="KW-1133">Transmembrane helix</keyword>
<evidence type="ECO:0000256" key="3">
    <source>
        <dbReference type="ARBA" id="ARBA00022692"/>
    </source>
</evidence>
<protein>
    <submittedName>
        <fullName evidence="7">Pili assembly chaperone</fullName>
    </submittedName>
</protein>
<organism evidence="7 8">
    <name type="scientific">bacterium (Candidatus Ratteibacteria) CG_4_10_14_3_um_filter_41_18</name>
    <dbReference type="NCBI Taxonomy" id="2014287"/>
    <lineage>
        <taxon>Bacteria</taxon>
        <taxon>Candidatus Ratteibacteria</taxon>
    </lineage>
</organism>
<keyword evidence="3 6" id="KW-0812">Transmembrane</keyword>
<dbReference type="InterPro" id="IPR012902">
    <property type="entry name" value="N_methyl_site"/>
</dbReference>
<proteinExistence type="predicted"/>
<dbReference type="GO" id="GO:0015628">
    <property type="term" value="P:protein secretion by the type II secretion system"/>
    <property type="evidence" value="ECO:0007669"/>
    <property type="project" value="InterPro"/>
</dbReference>
<dbReference type="GO" id="GO:0016020">
    <property type="term" value="C:membrane"/>
    <property type="evidence" value="ECO:0007669"/>
    <property type="project" value="UniProtKB-SubCell"/>
</dbReference>
<dbReference type="InterPro" id="IPR045584">
    <property type="entry name" value="Pilin-like"/>
</dbReference>
<dbReference type="GO" id="GO:0015627">
    <property type="term" value="C:type II protein secretion system complex"/>
    <property type="evidence" value="ECO:0007669"/>
    <property type="project" value="InterPro"/>
</dbReference>
<gene>
    <name evidence="7" type="ORF">COZ37_03230</name>
</gene>
<dbReference type="PROSITE" id="PS00409">
    <property type="entry name" value="PROKAR_NTER_METHYL"/>
    <property type="match status" value="1"/>
</dbReference>
<dbReference type="NCBIfam" id="TIGR02532">
    <property type="entry name" value="IV_pilin_GFxxxE"/>
    <property type="match status" value="1"/>
</dbReference>
<evidence type="ECO:0000256" key="1">
    <source>
        <dbReference type="ARBA" id="ARBA00004167"/>
    </source>
</evidence>
<keyword evidence="5 6" id="KW-0472">Membrane</keyword>
<evidence type="ECO:0000313" key="8">
    <source>
        <dbReference type="Proteomes" id="UP000229703"/>
    </source>
</evidence>
<dbReference type="PANTHER" id="PTHR30093">
    <property type="entry name" value="GENERAL SECRETION PATHWAY PROTEIN G"/>
    <property type="match status" value="1"/>
</dbReference>